<dbReference type="PANTHER" id="PTHR36933:SF1">
    <property type="entry name" value="SLL0788 PROTEIN"/>
    <property type="match status" value="1"/>
</dbReference>
<feature type="domain" description="DUF305" evidence="2">
    <location>
        <begin position="84"/>
        <end position="178"/>
    </location>
</feature>
<keyword evidence="4" id="KW-1185">Reference proteome</keyword>
<sequence length="184" mass="19604">MNTLTKAALIAASLAALPVLAIAQNAPTNQQNMPMGQGNMPMGQGNMPMGQGNMPMGQGNMPMGQGNMPMGQGNMPMQHDNMPMGQGNMGPGMMMGHMGGGASAKAFEDANARMHKDMAITYSGNTDVDFARGMIPHHQGAIDMAKIELQYGKDPELKKLAEEIIKAQESEIAFLKAWIEKNAK</sequence>
<dbReference type="EMBL" id="CP002026">
    <property type="protein sequence ID" value="ADH89884.1"/>
    <property type="molecule type" value="Genomic_DNA"/>
</dbReference>
<feature type="chain" id="PRO_5003092321" description="DUF305 domain-containing protein" evidence="1">
    <location>
        <begin position="24"/>
        <end position="184"/>
    </location>
</feature>
<evidence type="ECO:0000259" key="2">
    <source>
        <dbReference type="Pfam" id="PF03713"/>
    </source>
</evidence>
<name>D7A4M1_ANCN5</name>
<dbReference type="eggNOG" id="COG3544">
    <property type="taxonomic scope" value="Bacteria"/>
</dbReference>
<dbReference type="AlphaFoldDB" id="D7A4M1"/>
<evidence type="ECO:0000313" key="4">
    <source>
        <dbReference type="Proteomes" id="UP000006633"/>
    </source>
</evidence>
<organism evidence="3 4">
    <name type="scientific">Ancylobacter novellus (strain ATCC 8093 / DSM 506 / JCM 20403 / CCM 1077 / IAM 12100 / NBRC 12443 / NCIMB 10456)</name>
    <name type="common">Starkeya novella</name>
    <dbReference type="NCBI Taxonomy" id="639283"/>
    <lineage>
        <taxon>Bacteria</taxon>
        <taxon>Pseudomonadati</taxon>
        <taxon>Pseudomonadota</taxon>
        <taxon>Alphaproteobacteria</taxon>
        <taxon>Hyphomicrobiales</taxon>
        <taxon>Xanthobacteraceae</taxon>
        <taxon>Ancylobacter</taxon>
    </lineage>
</organism>
<feature type="signal peptide" evidence="1">
    <location>
        <begin position="1"/>
        <end position="23"/>
    </location>
</feature>
<gene>
    <name evidence="3" type="ordered locus">Snov_2589</name>
</gene>
<dbReference type="InterPro" id="IPR012347">
    <property type="entry name" value="Ferritin-like"/>
</dbReference>
<dbReference type="Gene3D" id="1.20.1260.10">
    <property type="match status" value="1"/>
</dbReference>
<proteinExistence type="predicted"/>
<reference evidence="3 4" key="1">
    <citation type="journal article" date="2012" name="Stand. Genomic Sci.">
        <title>Complete genome sequence of the facultatively chemolithoautotrophic and methylotrophic alpha Proteobacterium Starkeya novella type strain (ATCC 8093(T)).</title>
        <authorList>
            <person name="Kappler U."/>
            <person name="Davenport K."/>
            <person name="Beatson S."/>
            <person name="Lucas S."/>
            <person name="Lapidus A."/>
            <person name="Copeland A."/>
            <person name="Berry K.W."/>
            <person name="Glavina Del Rio T."/>
            <person name="Hammon N."/>
            <person name="Dalin E."/>
            <person name="Tice H."/>
            <person name="Pitluck S."/>
            <person name="Richardson P."/>
            <person name="Bruce D."/>
            <person name="Goodwin L.A."/>
            <person name="Han C."/>
            <person name="Tapia R."/>
            <person name="Detter J.C."/>
            <person name="Chang Y.J."/>
            <person name="Jeffries C.D."/>
            <person name="Land M."/>
            <person name="Hauser L."/>
            <person name="Kyrpides N.C."/>
            <person name="Goker M."/>
            <person name="Ivanova N."/>
            <person name="Klenk H.P."/>
            <person name="Woyke T."/>
        </authorList>
    </citation>
    <scope>NUCLEOTIDE SEQUENCE [LARGE SCALE GENOMIC DNA]</scope>
    <source>
        <strain evidence="4">ATCC 8093 / DSM 506 / JCM 20403 / CCM 1077 / IAM 12100 / NBRC 12443 / NCIMB 10456</strain>
    </source>
</reference>
<dbReference type="PANTHER" id="PTHR36933">
    <property type="entry name" value="SLL0788 PROTEIN"/>
    <property type="match status" value="1"/>
</dbReference>
<keyword evidence="1" id="KW-0732">Signal</keyword>
<protein>
    <recommendedName>
        <fullName evidence="2">DUF305 domain-containing protein</fullName>
    </recommendedName>
</protein>
<evidence type="ECO:0000313" key="3">
    <source>
        <dbReference type="EMBL" id="ADH89884.1"/>
    </source>
</evidence>
<dbReference type="InterPro" id="IPR005183">
    <property type="entry name" value="DUF305_CopM-like"/>
</dbReference>
<dbReference type="HOGENOM" id="CLU_1467366_0_0_5"/>
<accession>D7A4M1</accession>
<dbReference type="Proteomes" id="UP000006633">
    <property type="component" value="Chromosome"/>
</dbReference>
<evidence type="ECO:0000256" key="1">
    <source>
        <dbReference type="SAM" id="SignalP"/>
    </source>
</evidence>
<dbReference type="KEGG" id="sno:Snov_2589"/>
<dbReference type="Pfam" id="PF03713">
    <property type="entry name" value="DUF305"/>
    <property type="match status" value="1"/>
</dbReference>